<dbReference type="Proteomes" id="UP000219023">
    <property type="component" value="Unassembled WGS sequence"/>
</dbReference>
<dbReference type="GO" id="GO:1902201">
    <property type="term" value="P:negative regulation of bacterial-type flagellum-dependent cell motility"/>
    <property type="evidence" value="ECO:0007669"/>
    <property type="project" value="TreeGrafter"/>
</dbReference>
<dbReference type="InterPro" id="IPR000160">
    <property type="entry name" value="GGDEF_dom"/>
</dbReference>
<evidence type="ECO:0000313" key="8">
    <source>
        <dbReference type="EMBL" id="SOC56200.1"/>
    </source>
</evidence>
<dbReference type="Pfam" id="PF00672">
    <property type="entry name" value="HAMP"/>
    <property type="match status" value="1"/>
</dbReference>
<name>A0A285VQ56_9GAMM</name>
<gene>
    <name evidence="8" type="ORF">SAMN05421509_106216</name>
</gene>
<comment type="cofactor">
    <cofactor evidence="1">
        <name>Mg(2+)</name>
        <dbReference type="ChEBI" id="CHEBI:18420"/>
    </cofactor>
</comment>
<feature type="domain" description="GGDEF" evidence="7">
    <location>
        <begin position="159"/>
        <end position="296"/>
    </location>
</feature>
<evidence type="ECO:0000259" key="6">
    <source>
        <dbReference type="PROSITE" id="PS50885"/>
    </source>
</evidence>
<evidence type="ECO:0000313" key="9">
    <source>
        <dbReference type="Proteomes" id="UP000219023"/>
    </source>
</evidence>
<dbReference type="CDD" id="cd01949">
    <property type="entry name" value="GGDEF"/>
    <property type="match status" value="1"/>
</dbReference>
<dbReference type="SMART" id="SM00267">
    <property type="entry name" value="GGDEF"/>
    <property type="match status" value="1"/>
</dbReference>
<dbReference type="EMBL" id="OBQJ01000006">
    <property type="protein sequence ID" value="SOC56200.1"/>
    <property type="molecule type" value="Genomic_DNA"/>
</dbReference>
<comment type="catalytic activity">
    <reaction evidence="3">
        <text>2 GTP = 3',3'-c-di-GMP + 2 diphosphate</text>
        <dbReference type="Rhea" id="RHEA:24898"/>
        <dbReference type="ChEBI" id="CHEBI:33019"/>
        <dbReference type="ChEBI" id="CHEBI:37565"/>
        <dbReference type="ChEBI" id="CHEBI:58805"/>
        <dbReference type="EC" id="2.7.7.65"/>
    </reaction>
</comment>
<dbReference type="PANTHER" id="PTHR45138:SF9">
    <property type="entry name" value="DIGUANYLATE CYCLASE DGCM-RELATED"/>
    <property type="match status" value="1"/>
</dbReference>
<accession>A0A285VQ56</accession>
<dbReference type="SUPFAM" id="SSF158472">
    <property type="entry name" value="HAMP domain-like"/>
    <property type="match status" value="1"/>
</dbReference>
<dbReference type="SMART" id="SM00304">
    <property type="entry name" value="HAMP"/>
    <property type="match status" value="1"/>
</dbReference>
<dbReference type="GO" id="GO:0043709">
    <property type="term" value="P:cell adhesion involved in single-species biofilm formation"/>
    <property type="evidence" value="ECO:0007669"/>
    <property type="project" value="TreeGrafter"/>
</dbReference>
<keyword evidence="5" id="KW-0812">Transmembrane</keyword>
<evidence type="ECO:0000256" key="5">
    <source>
        <dbReference type="SAM" id="Phobius"/>
    </source>
</evidence>
<dbReference type="PROSITE" id="PS50887">
    <property type="entry name" value="GGDEF"/>
    <property type="match status" value="1"/>
</dbReference>
<organism evidence="8 9">
    <name type="scientific">Chromohalobacter canadensis</name>
    <dbReference type="NCBI Taxonomy" id="141389"/>
    <lineage>
        <taxon>Bacteria</taxon>
        <taxon>Pseudomonadati</taxon>
        <taxon>Pseudomonadota</taxon>
        <taxon>Gammaproteobacteria</taxon>
        <taxon>Oceanospirillales</taxon>
        <taxon>Halomonadaceae</taxon>
        <taxon>Chromohalobacter</taxon>
    </lineage>
</organism>
<feature type="transmembrane region" description="Helical" evidence="5">
    <location>
        <begin position="47"/>
        <end position="65"/>
    </location>
</feature>
<dbReference type="PANTHER" id="PTHR45138">
    <property type="entry name" value="REGULATORY COMPONENTS OF SENSORY TRANSDUCTION SYSTEM"/>
    <property type="match status" value="1"/>
</dbReference>
<evidence type="ECO:0000256" key="2">
    <source>
        <dbReference type="ARBA" id="ARBA00012528"/>
    </source>
</evidence>
<feature type="transmembrane region" description="Helical" evidence="5">
    <location>
        <begin position="21"/>
        <end position="41"/>
    </location>
</feature>
<evidence type="ECO:0000256" key="4">
    <source>
        <dbReference type="SAM" id="MobiDB-lite"/>
    </source>
</evidence>
<keyword evidence="5" id="KW-1133">Transmembrane helix</keyword>
<feature type="domain" description="HAMP" evidence="6">
    <location>
        <begin position="67"/>
        <end position="123"/>
    </location>
</feature>
<reference evidence="8 9" key="1">
    <citation type="submission" date="2017-08" db="EMBL/GenBank/DDBJ databases">
        <authorList>
            <person name="de Groot N.N."/>
        </authorList>
    </citation>
    <scope>NUCLEOTIDE SEQUENCE [LARGE SCALE GENOMIC DNA]</scope>
    <source>
        <strain evidence="8 9">USBA 855</strain>
    </source>
</reference>
<dbReference type="GO" id="GO:0052621">
    <property type="term" value="F:diguanylate cyclase activity"/>
    <property type="evidence" value="ECO:0007669"/>
    <property type="project" value="UniProtKB-EC"/>
</dbReference>
<evidence type="ECO:0000256" key="3">
    <source>
        <dbReference type="ARBA" id="ARBA00034247"/>
    </source>
</evidence>
<dbReference type="OrthoDB" id="9812260at2"/>
<dbReference type="FunFam" id="3.30.70.270:FF:000001">
    <property type="entry name" value="Diguanylate cyclase domain protein"/>
    <property type="match status" value="1"/>
</dbReference>
<dbReference type="AlphaFoldDB" id="A0A285VQ56"/>
<dbReference type="EC" id="2.7.7.65" evidence="2"/>
<dbReference type="InterPro" id="IPR043128">
    <property type="entry name" value="Rev_trsase/Diguanyl_cyclase"/>
</dbReference>
<dbReference type="InterPro" id="IPR050469">
    <property type="entry name" value="Diguanylate_Cyclase"/>
</dbReference>
<evidence type="ECO:0000256" key="1">
    <source>
        <dbReference type="ARBA" id="ARBA00001946"/>
    </source>
</evidence>
<dbReference type="InterPro" id="IPR029787">
    <property type="entry name" value="Nucleotide_cyclase"/>
</dbReference>
<dbReference type="CDD" id="cd06225">
    <property type="entry name" value="HAMP"/>
    <property type="match status" value="1"/>
</dbReference>
<feature type="region of interest" description="Disordered" evidence="4">
    <location>
        <begin position="295"/>
        <end position="314"/>
    </location>
</feature>
<dbReference type="Gene3D" id="3.30.70.270">
    <property type="match status" value="1"/>
</dbReference>
<dbReference type="GO" id="GO:0005886">
    <property type="term" value="C:plasma membrane"/>
    <property type="evidence" value="ECO:0007669"/>
    <property type="project" value="TreeGrafter"/>
</dbReference>
<dbReference type="NCBIfam" id="TIGR00254">
    <property type="entry name" value="GGDEF"/>
    <property type="match status" value="1"/>
</dbReference>
<dbReference type="PROSITE" id="PS50885">
    <property type="entry name" value="HAMP"/>
    <property type="match status" value="1"/>
</dbReference>
<dbReference type="RefSeq" id="WP_097023300.1">
    <property type="nucleotide sequence ID" value="NZ_OBQJ01000006.1"/>
</dbReference>
<sequence>MSIISMQGKHTLIFKGRWARLSVLAFMGSGLFGWGVGGTYWSWPLQAIALLLLVSLTSGWVLLRIDRDLLHPMRRLSEHARRLHEGDNTHLMMTTYLTERSDEVGELARQFQHLVEDLKSHNAQLLEQSLVDPLTKLGNRRMLENRLDVALPLTRRLDCTVSVLMMDVDHFKLYNDHYGHPAGDQCLVQISGVLRDTFRRETDIAVRLGGEEFLVLLIDTPSQEAWRLADAMRGMIQAMGIPHEYSPNAEVVTVSVGVVTSPPGVGADIDDMIACADEALYACKAQGRNTTQARMLSSPTEAIEPPAEAIDTQD</sequence>
<dbReference type="Pfam" id="PF00990">
    <property type="entry name" value="GGDEF"/>
    <property type="match status" value="1"/>
</dbReference>
<protein>
    <recommendedName>
        <fullName evidence="2">diguanylate cyclase</fullName>
        <ecNumber evidence="2">2.7.7.65</ecNumber>
    </recommendedName>
</protein>
<proteinExistence type="predicted"/>
<dbReference type="Gene3D" id="1.10.8.500">
    <property type="entry name" value="HAMP domain in histidine kinase"/>
    <property type="match status" value="1"/>
</dbReference>
<dbReference type="InterPro" id="IPR003660">
    <property type="entry name" value="HAMP_dom"/>
</dbReference>
<keyword evidence="5" id="KW-0472">Membrane</keyword>
<evidence type="ECO:0000259" key="7">
    <source>
        <dbReference type="PROSITE" id="PS50887"/>
    </source>
</evidence>
<dbReference type="SUPFAM" id="SSF55073">
    <property type="entry name" value="Nucleotide cyclase"/>
    <property type="match status" value="1"/>
</dbReference>
<dbReference type="GO" id="GO:0007165">
    <property type="term" value="P:signal transduction"/>
    <property type="evidence" value="ECO:0007669"/>
    <property type="project" value="InterPro"/>
</dbReference>